<dbReference type="PROSITE" id="PS50914">
    <property type="entry name" value="BON"/>
    <property type="match status" value="1"/>
</dbReference>
<dbReference type="InterPro" id="IPR051686">
    <property type="entry name" value="Lipoprotein_DolP"/>
</dbReference>
<proteinExistence type="predicted"/>
<protein>
    <recommendedName>
        <fullName evidence="5">Osmotically-inducible protein Y</fullName>
    </recommendedName>
</protein>
<dbReference type="AlphaFoldDB" id="A0A3N4US61"/>
<dbReference type="PANTHER" id="PTHR34606">
    <property type="entry name" value="BON DOMAIN-CONTAINING PROTEIN"/>
    <property type="match status" value="1"/>
</dbReference>
<evidence type="ECO:0000259" key="6">
    <source>
        <dbReference type="PROSITE" id="PS50914"/>
    </source>
</evidence>
<dbReference type="RefSeq" id="WP_245968727.1">
    <property type="nucleotide sequence ID" value="NZ_RKQL01000001.1"/>
</dbReference>
<reference evidence="7 8" key="1">
    <citation type="submission" date="2018-11" db="EMBL/GenBank/DDBJ databases">
        <title>Genomic Encyclopedia of Type Strains, Phase IV (KMG-IV): sequencing the most valuable type-strain genomes for metagenomic binning, comparative biology and taxonomic classification.</title>
        <authorList>
            <person name="Goeker M."/>
        </authorList>
    </citation>
    <scope>NUCLEOTIDE SEQUENCE [LARGE SCALE GENOMIC DNA]</scope>
    <source>
        <strain evidence="7 8">DSM 101684</strain>
    </source>
</reference>
<evidence type="ECO:0000256" key="1">
    <source>
        <dbReference type="ARBA" id="ARBA00004418"/>
    </source>
</evidence>
<evidence type="ECO:0000256" key="2">
    <source>
        <dbReference type="ARBA" id="ARBA00022729"/>
    </source>
</evidence>
<feature type="domain" description="BON" evidence="6">
    <location>
        <begin position="27"/>
        <end position="94"/>
    </location>
</feature>
<accession>A0A3N4US61</accession>
<dbReference type="PANTHER" id="PTHR34606:SF16">
    <property type="entry name" value="BON DOMAIN-CONTAINING PROTEIN"/>
    <property type="match status" value="1"/>
</dbReference>
<comment type="subcellular location">
    <subcellularLocation>
        <location evidence="1">Periplasm</location>
    </subcellularLocation>
</comment>
<gene>
    <name evidence="7" type="ORF">EDC62_0704</name>
</gene>
<evidence type="ECO:0000256" key="5">
    <source>
        <dbReference type="ARBA" id="ARBA00070588"/>
    </source>
</evidence>
<keyword evidence="2" id="KW-0732">Signal</keyword>
<dbReference type="Proteomes" id="UP000272193">
    <property type="component" value="Unassembled WGS sequence"/>
</dbReference>
<keyword evidence="4" id="KW-0574">Periplasm</keyword>
<evidence type="ECO:0000256" key="4">
    <source>
        <dbReference type="ARBA" id="ARBA00022764"/>
    </source>
</evidence>
<keyword evidence="8" id="KW-1185">Reference proteome</keyword>
<dbReference type="GO" id="GO:0042597">
    <property type="term" value="C:periplasmic space"/>
    <property type="evidence" value="ECO:0007669"/>
    <property type="project" value="UniProtKB-SubCell"/>
</dbReference>
<dbReference type="Pfam" id="PF04972">
    <property type="entry name" value="BON"/>
    <property type="match status" value="1"/>
</dbReference>
<name>A0A3N4US61_9BURK</name>
<evidence type="ECO:0000256" key="3">
    <source>
        <dbReference type="ARBA" id="ARBA00022737"/>
    </source>
</evidence>
<evidence type="ECO:0000313" key="7">
    <source>
        <dbReference type="EMBL" id="RPE72993.1"/>
    </source>
</evidence>
<dbReference type="FunFam" id="3.30.1340.30:FF:000001">
    <property type="entry name" value="Molecular chaperone OsmY"/>
    <property type="match status" value="1"/>
</dbReference>
<dbReference type="InterPro" id="IPR014004">
    <property type="entry name" value="Transpt-assoc_nodulatn_dom_bac"/>
</dbReference>
<comment type="caution">
    <text evidence="7">The sequence shown here is derived from an EMBL/GenBank/DDBJ whole genome shotgun (WGS) entry which is preliminary data.</text>
</comment>
<sequence length="94" mass="9876">MLALALCLGMTGCAVVREQETLGAYVDDATITATIKARLLDDTTVSAAAIKVETLQGVVILSGFAKSAAERARAEQIARSVRGVRSVQNSLIVR</sequence>
<dbReference type="EMBL" id="RKQL01000001">
    <property type="protein sequence ID" value="RPE72993.1"/>
    <property type="molecule type" value="Genomic_DNA"/>
</dbReference>
<keyword evidence="3" id="KW-0677">Repeat</keyword>
<evidence type="ECO:0000313" key="8">
    <source>
        <dbReference type="Proteomes" id="UP000272193"/>
    </source>
</evidence>
<dbReference type="InterPro" id="IPR007055">
    <property type="entry name" value="BON_dom"/>
</dbReference>
<dbReference type="Gene3D" id="3.30.1340.30">
    <property type="match status" value="1"/>
</dbReference>
<dbReference type="SMART" id="SM00749">
    <property type="entry name" value="BON"/>
    <property type="match status" value="1"/>
</dbReference>
<organism evidence="7 8">
    <name type="scientific">Tibeticola sediminis</name>
    <dbReference type="NCBI Taxonomy" id="1917811"/>
    <lineage>
        <taxon>Bacteria</taxon>
        <taxon>Pseudomonadati</taxon>
        <taxon>Pseudomonadota</taxon>
        <taxon>Betaproteobacteria</taxon>
        <taxon>Burkholderiales</taxon>
        <taxon>Comamonadaceae</taxon>
        <taxon>Tibeticola</taxon>
    </lineage>
</organism>